<dbReference type="SUPFAM" id="SSF48264">
    <property type="entry name" value="Cytochrome P450"/>
    <property type="match status" value="1"/>
</dbReference>
<comment type="similarity">
    <text evidence="1 8">Belongs to the cytochrome P450 family.</text>
</comment>
<gene>
    <name evidence="10" type="ORF">K489DRAFT_390644</name>
</gene>
<evidence type="ECO:0000256" key="5">
    <source>
        <dbReference type="ARBA" id="ARBA00023004"/>
    </source>
</evidence>
<dbReference type="PROSITE" id="PS00086">
    <property type="entry name" value="CYTOCHROME_P450"/>
    <property type="match status" value="1"/>
</dbReference>
<keyword evidence="2 7" id="KW-0349">Heme</keyword>
<dbReference type="Gene3D" id="1.10.630.10">
    <property type="entry name" value="Cytochrome P450"/>
    <property type="match status" value="1"/>
</dbReference>
<evidence type="ECO:0000313" key="10">
    <source>
        <dbReference type="RefSeq" id="XP_033456481.1"/>
    </source>
</evidence>
<dbReference type="InterPro" id="IPR017972">
    <property type="entry name" value="Cyt_P450_CS"/>
</dbReference>
<evidence type="ECO:0000256" key="6">
    <source>
        <dbReference type="ARBA" id="ARBA00023033"/>
    </source>
</evidence>
<dbReference type="CDD" id="cd11051">
    <property type="entry name" value="CYP59-like"/>
    <property type="match status" value="1"/>
</dbReference>
<evidence type="ECO:0000313" key="9">
    <source>
        <dbReference type="Proteomes" id="UP000504637"/>
    </source>
</evidence>
<sequence>MFKGLPGPPRSYLFGSLISMGKVIAKQPAQAAPQTFVLGLKEEYRLGDFWYLDTWPAGPPMLMIMNTEMANEITNKNFAPKHPLVGEFMKNFGGPGNLVSTDGPEWKKWRSIFNPGFSSNNLMTLVPAIVNQCKVFCDLMEQKAKRNELFRMETAATKLTIDIICKLVLDIDLDSQTKTNELVSAFNSQVRWQSLGVQFQPSELWDIRRPVMQAYNNWRMNRYLGKRLDERFASRESRGKTKHVIDLALESYLKEVKGVSGDTSHVTKLDAEFRIGAVSNMRTFVFAGHDTTSSTICYAYYYLGKNPQMLARIRKEHDDVFGTDRDAAVSRLLEDPRLMNKLEYTLAVIREVLRIQPPASTVRAGSPEYVATRRLPTEGFMLWPVDVGMHRNPRYWPDPHKFKPERFLPNDTANDRDAWMPFSKGSRNCIGQELAIIETKIILLMTLRSWDFIPAYHELKALKGDGTGYPSDESGVQTQFGEEAYQIQLGTAKPREGMPCRLKLR</sequence>
<dbReference type="InterPro" id="IPR001128">
    <property type="entry name" value="Cyt_P450"/>
</dbReference>
<keyword evidence="6 8" id="KW-0503">Monooxygenase</keyword>
<keyword evidence="9" id="KW-1185">Reference proteome</keyword>
<dbReference type="PRINTS" id="PR00385">
    <property type="entry name" value="P450"/>
</dbReference>
<dbReference type="PANTHER" id="PTHR24291">
    <property type="entry name" value="CYTOCHROME P450 FAMILY 4"/>
    <property type="match status" value="1"/>
</dbReference>
<dbReference type="OrthoDB" id="10029320at2759"/>
<dbReference type="InterPro" id="IPR036396">
    <property type="entry name" value="Cyt_P450_sf"/>
</dbReference>
<evidence type="ECO:0000256" key="2">
    <source>
        <dbReference type="ARBA" id="ARBA00022617"/>
    </source>
</evidence>
<proteinExistence type="inferred from homology"/>
<keyword evidence="3 7" id="KW-0479">Metal-binding</keyword>
<comment type="cofactor">
    <cofactor evidence="7">
        <name>heme</name>
        <dbReference type="ChEBI" id="CHEBI:30413"/>
    </cofactor>
</comment>
<reference evidence="10" key="1">
    <citation type="submission" date="2020-01" db="EMBL/GenBank/DDBJ databases">
        <authorList>
            <consortium name="DOE Joint Genome Institute"/>
            <person name="Haridas S."/>
            <person name="Albert R."/>
            <person name="Binder M."/>
            <person name="Bloem J."/>
            <person name="Labutti K."/>
            <person name="Salamov A."/>
            <person name="Andreopoulos B."/>
            <person name="Baker S.E."/>
            <person name="Barry K."/>
            <person name="Bills G."/>
            <person name="Bluhm B.H."/>
            <person name="Cannon C."/>
            <person name="Castanera R."/>
            <person name="Culley D.E."/>
            <person name="Daum C."/>
            <person name="Ezra D."/>
            <person name="Gonzalez J.B."/>
            <person name="Henrissat B."/>
            <person name="Kuo A."/>
            <person name="Liang C."/>
            <person name="Lipzen A."/>
            <person name="Lutzoni F."/>
            <person name="Magnuson J."/>
            <person name="Mondo S."/>
            <person name="Nolan M."/>
            <person name="Ohm R."/>
            <person name="Pangilinan J."/>
            <person name="Park H.-J."/>
            <person name="Ramirez L."/>
            <person name="Alfaro M."/>
            <person name="Sun H."/>
            <person name="Tritt A."/>
            <person name="Yoshinaga Y."/>
            <person name="Zwiers L.-H."/>
            <person name="Turgeon B.G."/>
            <person name="Goodwin S.B."/>
            <person name="Spatafora J.W."/>
            <person name="Crous P.W."/>
            <person name="Grigoriev I.V."/>
        </authorList>
    </citation>
    <scope>NUCLEOTIDE SEQUENCE</scope>
    <source>
        <strain evidence="10">CBS 342.82</strain>
    </source>
</reference>
<dbReference type="InterPro" id="IPR002401">
    <property type="entry name" value="Cyt_P450_E_grp-I"/>
</dbReference>
<dbReference type="PANTHER" id="PTHR24291:SF50">
    <property type="entry name" value="BIFUNCTIONAL ALBAFLAVENONE MONOOXYGENASE_TERPENE SYNTHASE"/>
    <property type="match status" value="1"/>
</dbReference>
<dbReference type="RefSeq" id="XP_033456481.1">
    <property type="nucleotide sequence ID" value="XM_033606620.1"/>
</dbReference>
<dbReference type="AlphaFoldDB" id="A0A6J3LUI8"/>
<dbReference type="Proteomes" id="UP000504637">
    <property type="component" value="Unplaced"/>
</dbReference>
<evidence type="ECO:0000256" key="8">
    <source>
        <dbReference type="RuleBase" id="RU000461"/>
    </source>
</evidence>
<reference evidence="10" key="3">
    <citation type="submission" date="2025-08" db="UniProtKB">
        <authorList>
            <consortium name="RefSeq"/>
        </authorList>
    </citation>
    <scope>IDENTIFICATION</scope>
    <source>
        <strain evidence="10">CBS 342.82</strain>
    </source>
</reference>
<dbReference type="GO" id="GO:0004497">
    <property type="term" value="F:monooxygenase activity"/>
    <property type="evidence" value="ECO:0007669"/>
    <property type="project" value="UniProtKB-KW"/>
</dbReference>
<keyword evidence="4 8" id="KW-0560">Oxidoreductase</keyword>
<dbReference type="GO" id="GO:0016705">
    <property type="term" value="F:oxidoreductase activity, acting on paired donors, with incorporation or reduction of molecular oxygen"/>
    <property type="evidence" value="ECO:0007669"/>
    <property type="project" value="InterPro"/>
</dbReference>
<dbReference type="GeneID" id="54364420"/>
<feature type="binding site" description="axial binding residue" evidence="7">
    <location>
        <position position="429"/>
    </location>
    <ligand>
        <name>heme</name>
        <dbReference type="ChEBI" id="CHEBI:30413"/>
    </ligand>
    <ligandPart>
        <name>Fe</name>
        <dbReference type="ChEBI" id="CHEBI:18248"/>
    </ligandPart>
</feature>
<organism evidence="10">
    <name type="scientific">Dissoconium aciculare CBS 342.82</name>
    <dbReference type="NCBI Taxonomy" id="1314786"/>
    <lineage>
        <taxon>Eukaryota</taxon>
        <taxon>Fungi</taxon>
        <taxon>Dikarya</taxon>
        <taxon>Ascomycota</taxon>
        <taxon>Pezizomycotina</taxon>
        <taxon>Dothideomycetes</taxon>
        <taxon>Dothideomycetidae</taxon>
        <taxon>Mycosphaerellales</taxon>
        <taxon>Dissoconiaceae</taxon>
        <taxon>Dissoconium</taxon>
    </lineage>
</organism>
<dbReference type="PRINTS" id="PR00463">
    <property type="entry name" value="EP450I"/>
</dbReference>
<name>A0A6J3LUI8_9PEZI</name>
<dbReference type="GO" id="GO:0020037">
    <property type="term" value="F:heme binding"/>
    <property type="evidence" value="ECO:0007669"/>
    <property type="project" value="InterPro"/>
</dbReference>
<dbReference type="InterPro" id="IPR050196">
    <property type="entry name" value="Cytochrome_P450_Monoox"/>
</dbReference>
<evidence type="ECO:0000256" key="7">
    <source>
        <dbReference type="PIRSR" id="PIRSR602401-1"/>
    </source>
</evidence>
<dbReference type="GO" id="GO:0005506">
    <property type="term" value="F:iron ion binding"/>
    <property type="evidence" value="ECO:0007669"/>
    <property type="project" value="InterPro"/>
</dbReference>
<evidence type="ECO:0000256" key="1">
    <source>
        <dbReference type="ARBA" id="ARBA00010617"/>
    </source>
</evidence>
<keyword evidence="5 7" id="KW-0408">Iron</keyword>
<protein>
    <submittedName>
        <fullName evidence="10">Cytochrome P450 monooxygenase-like protein</fullName>
    </submittedName>
</protein>
<reference evidence="10" key="2">
    <citation type="submission" date="2020-04" db="EMBL/GenBank/DDBJ databases">
        <authorList>
            <consortium name="NCBI Genome Project"/>
        </authorList>
    </citation>
    <scope>NUCLEOTIDE SEQUENCE</scope>
    <source>
        <strain evidence="10">CBS 342.82</strain>
    </source>
</reference>
<evidence type="ECO:0000256" key="4">
    <source>
        <dbReference type="ARBA" id="ARBA00023002"/>
    </source>
</evidence>
<dbReference type="Pfam" id="PF00067">
    <property type="entry name" value="p450"/>
    <property type="match status" value="1"/>
</dbReference>
<accession>A0A6J3LUI8</accession>
<evidence type="ECO:0000256" key="3">
    <source>
        <dbReference type="ARBA" id="ARBA00022723"/>
    </source>
</evidence>